<keyword evidence="3" id="KW-1185">Reference proteome</keyword>
<evidence type="ECO:0000256" key="1">
    <source>
        <dbReference type="SAM" id="Coils"/>
    </source>
</evidence>
<dbReference type="OrthoDB" id="6151623at2759"/>
<evidence type="ECO:0000313" key="3">
    <source>
        <dbReference type="Proteomes" id="UP000507470"/>
    </source>
</evidence>
<keyword evidence="1" id="KW-0175">Coiled coil</keyword>
<name>A0A6J8D8H0_MYTCO</name>
<evidence type="ECO:0000313" key="2">
    <source>
        <dbReference type="EMBL" id="CAC5404199.1"/>
    </source>
</evidence>
<feature type="coiled-coil region" evidence="1">
    <location>
        <begin position="155"/>
        <end position="182"/>
    </location>
</feature>
<dbReference type="AlphaFoldDB" id="A0A6J8D8H0"/>
<organism evidence="2 3">
    <name type="scientific">Mytilus coruscus</name>
    <name type="common">Sea mussel</name>
    <dbReference type="NCBI Taxonomy" id="42192"/>
    <lineage>
        <taxon>Eukaryota</taxon>
        <taxon>Metazoa</taxon>
        <taxon>Spiralia</taxon>
        <taxon>Lophotrochozoa</taxon>
        <taxon>Mollusca</taxon>
        <taxon>Bivalvia</taxon>
        <taxon>Autobranchia</taxon>
        <taxon>Pteriomorphia</taxon>
        <taxon>Mytilida</taxon>
        <taxon>Mytiloidea</taxon>
        <taxon>Mytilidae</taxon>
        <taxon>Mytilinae</taxon>
        <taxon>Mytilus</taxon>
    </lineage>
</organism>
<sequence length="1008" mass="115285">MTARFHLRDDIFMGKLTESVLHIETPVQVGVIETNTYKCDVCHTTSLPKPLSIKDFSIIQEWYLDVPLDVQILFQTFFNKMFVRKSKHNDDLLTTKLDRLYGLYDAMLNTFNRTYIGILEQANTDELSVHFKSVTSVFSITNSTANLIDIAPKSMMTEEEEIEGEEEEIRDYEENEINLSDLLDLELDELDMIQHDSIEPETTETIFLEAETSDHEECTDPEEENVGSLLETANLLSYTSKLLHNEINDHDLSGICELTMDEEELELSFGYMSLDNQTSKNNNSLTSTDESNVLNLFGFKKFKVPLLLCRHPPPATGRDDDIYKLKEIMDDVIVKTGRKNVPHEGVDRILLGPDNKIGANLLEIVKDPKYNHFLPEFPLLHLRKSKINTLFSSYKDTGLLQLLMYMCDEEKKEWPKLITMDHIDVATKYVRRLSLSFHILFICRFLQCLKQEEALAVIDMLEEGKIEETSSLWSSKFQDFMNTGITQNCTFALHADMMQHCDEVVAVYLSERLGGNTGYNLLLGAVKRSLPFSFLNGASSYGPYCVQLLIQHYSAGHFHQCLKKALYSTPIGNSLVNFALRSKSHTNSKEDSNVDWALSETDLHHIIPTVALILRRNGLCLEENNYPENVYTSEKLILSPCVLDNTTSDIGKYLIKRYLANNSFLGMTMNDIPELNETSGPASFVRRVKRSKGVTIKRIAEKVTLQTKTERQVKEENRKALLKREMQRASFLSSETNMCQALVKPDCTKPKVMKSKGMQQALVNLLQELKCQQNLISLNLKSVPKHITDTVELVTIEFAGVKFKTKVTSGTQYIKYVQNAVIKPILRQFPAAERIILCEEKYSFTPDTFKTATHQQRTLKAKTTIAHLRTSHDMINQDQFRKGDIVTTREGKTIMSTYLAANANQLEIGADFILDIDNELNIKVVPCEHSVECKCQNYTIPMRCSFKKTCPKPIIQDLNDIHQRKGDAEMSQVDWLCMCKTGFLLQKQLQKIDVYNIMSFIEFFLQPF</sequence>
<gene>
    <name evidence="2" type="ORF">MCOR_38009</name>
</gene>
<dbReference type="EMBL" id="CACVKT020006919">
    <property type="protein sequence ID" value="CAC5404199.1"/>
    <property type="molecule type" value="Genomic_DNA"/>
</dbReference>
<accession>A0A6J8D8H0</accession>
<reference evidence="2 3" key="1">
    <citation type="submission" date="2020-06" db="EMBL/GenBank/DDBJ databases">
        <authorList>
            <person name="Li R."/>
            <person name="Bekaert M."/>
        </authorList>
    </citation>
    <scope>NUCLEOTIDE SEQUENCE [LARGE SCALE GENOMIC DNA]</scope>
    <source>
        <strain evidence="3">wild</strain>
    </source>
</reference>
<proteinExistence type="predicted"/>
<protein>
    <submittedName>
        <fullName evidence="2">Uncharacterized protein</fullName>
    </submittedName>
</protein>
<dbReference type="Proteomes" id="UP000507470">
    <property type="component" value="Unassembled WGS sequence"/>
</dbReference>